<feature type="transmembrane region" description="Helical" evidence="1">
    <location>
        <begin position="40"/>
        <end position="59"/>
    </location>
</feature>
<sequence length="280" mass="31394">MWYNRTQGGLSQSMKNFISISKSTFKNPAQLLQYRNKRGIAVFGYIVLLSIIMSLPLIFETVRFGQTLQRDSLEILKKTPDFKINNDTLTTSKKDAGFVYQTDSIIFTFDPDNNRTKHEVAEDAEQGVIAVGLLKNDAVVSLPANGTASDIVESFNTSYKSMPLASLINKDFITDLVTQKSNIITFIIITCVFAFVLIAGNFLFNLFFLTLFASISNKIRNNNLTFGNTFKLLVYCSTIPSIVTVILQFLLPSLPFSTIGLIMTIFIYFSIFPKITKKSS</sequence>
<name>A0A430A000_9ENTE</name>
<evidence type="ECO:0000313" key="3">
    <source>
        <dbReference type="Proteomes" id="UP000287857"/>
    </source>
</evidence>
<protein>
    <recommendedName>
        <fullName evidence="4">DUF1189 domain-containing protein</fullName>
    </recommendedName>
</protein>
<feature type="transmembrane region" description="Helical" evidence="1">
    <location>
        <begin position="232"/>
        <end position="250"/>
    </location>
</feature>
<dbReference type="InterPro" id="IPR009574">
    <property type="entry name" value="DUF1189"/>
</dbReference>
<dbReference type="Pfam" id="PF06691">
    <property type="entry name" value="DUF1189"/>
    <property type="match status" value="1"/>
</dbReference>
<reference evidence="2 3" key="1">
    <citation type="submission" date="2017-05" db="EMBL/GenBank/DDBJ databases">
        <title>Vagococcus spp. assemblies.</title>
        <authorList>
            <person name="Gulvik C.A."/>
        </authorList>
    </citation>
    <scope>NUCLEOTIDE SEQUENCE [LARGE SCALE GENOMIC DNA]</scope>
    <source>
        <strain evidence="2 3">SS1995</strain>
    </source>
</reference>
<feature type="transmembrane region" description="Helical" evidence="1">
    <location>
        <begin position="256"/>
        <end position="275"/>
    </location>
</feature>
<keyword evidence="1" id="KW-1133">Transmembrane helix</keyword>
<evidence type="ECO:0000313" key="2">
    <source>
        <dbReference type="EMBL" id="RST99599.1"/>
    </source>
</evidence>
<feature type="transmembrane region" description="Helical" evidence="1">
    <location>
        <begin position="183"/>
        <end position="212"/>
    </location>
</feature>
<proteinExistence type="predicted"/>
<keyword evidence="1" id="KW-0472">Membrane</keyword>
<dbReference type="AlphaFoldDB" id="A0A430A000"/>
<evidence type="ECO:0008006" key="4">
    <source>
        <dbReference type="Google" id="ProtNLM"/>
    </source>
</evidence>
<gene>
    <name evidence="2" type="ORF">CBF37_04555</name>
</gene>
<dbReference type="Proteomes" id="UP000287857">
    <property type="component" value="Unassembled WGS sequence"/>
</dbReference>
<keyword evidence="1" id="KW-0812">Transmembrane</keyword>
<accession>A0A430A000</accession>
<dbReference type="EMBL" id="NGJS01000004">
    <property type="protein sequence ID" value="RST99599.1"/>
    <property type="molecule type" value="Genomic_DNA"/>
</dbReference>
<evidence type="ECO:0000256" key="1">
    <source>
        <dbReference type="SAM" id="Phobius"/>
    </source>
</evidence>
<comment type="caution">
    <text evidence="2">The sequence shown here is derived from an EMBL/GenBank/DDBJ whole genome shotgun (WGS) entry which is preliminary data.</text>
</comment>
<keyword evidence="3" id="KW-1185">Reference proteome</keyword>
<organism evidence="2 3">
    <name type="scientific">Vagococcus vulneris</name>
    <dbReference type="NCBI Taxonomy" id="1977869"/>
    <lineage>
        <taxon>Bacteria</taxon>
        <taxon>Bacillati</taxon>
        <taxon>Bacillota</taxon>
        <taxon>Bacilli</taxon>
        <taxon>Lactobacillales</taxon>
        <taxon>Enterococcaceae</taxon>
        <taxon>Vagococcus</taxon>
    </lineage>
</organism>
<dbReference type="OrthoDB" id="2134424at2"/>